<dbReference type="SMART" id="SM01074">
    <property type="entry name" value="Cdc6_C"/>
    <property type="match status" value="1"/>
</dbReference>
<dbReference type="GO" id="GO:0005634">
    <property type="term" value="C:nucleus"/>
    <property type="evidence" value="ECO:0007669"/>
    <property type="project" value="UniProtKB-SubCell"/>
</dbReference>
<dbReference type="GO" id="GO:0051301">
    <property type="term" value="P:cell division"/>
    <property type="evidence" value="ECO:0007669"/>
    <property type="project" value="UniProtKB-KW"/>
</dbReference>
<evidence type="ECO:0000256" key="5">
    <source>
        <dbReference type="ARBA" id="ARBA00023242"/>
    </source>
</evidence>
<reference evidence="9" key="1">
    <citation type="submission" date="2021-03" db="EMBL/GenBank/DDBJ databases">
        <title>Chromosome level genome of the anhydrobiotic midge Polypedilum vanderplanki.</title>
        <authorList>
            <person name="Yoshida Y."/>
            <person name="Kikawada T."/>
            <person name="Gusev O."/>
        </authorList>
    </citation>
    <scope>NUCLEOTIDE SEQUENCE</scope>
    <source>
        <strain evidence="9">NIAS01</strain>
        <tissue evidence="9">Whole body or cell culture</tissue>
    </source>
</reference>
<dbReference type="InterPro" id="IPR027417">
    <property type="entry name" value="P-loop_NTPase"/>
</dbReference>
<dbReference type="InterPro" id="IPR050311">
    <property type="entry name" value="ORC1/CDC6"/>
</dbReference>
<evidence type="ECO:0000313" key="9">
    <source>
        <dbReference type="EMBL" id="KAG5680715.1"/>
    </source>
</evidence>
<evidence type="ECO:0000313" key="10">
    <source>
        <dbReference type="Proteomes" id="UP001107558"/>
    </source>
</evidence>
<dbReference type="Proteomes" id="UP001107558">
    <property type="component" value="Chromosome 1"/>
</dbReference>
<gene>
    <name evidence="9" type="ORF">PVAND_010205</name>
</gene>
<keyword evidence="3" id="KW-0132">Cell division</keyword>
<dbReference type="Gene3D" id="1.10.10.10">
    <property type="entry name" value="Winged helix-like DNA-binding domain superfamily/Winged helix DNA-binding domain"/>
    <property type="match status" value="1"/>
</dbReference>
<keyword evidence="6" id="KW-0131">Cell cycle</keyword>
<dbReference type="CDD" id="cd00009">
    <property type="entry name" value="AAA"/>
    <property type="match status" value="1"/>
</dbReference>
<dbReference type="GO" id="GO:0033314">
    <property type="term" value="P:mitotic DNA replication checkpoint signaling"/>
    <property type="evidence" value="ECO:0007669"/>
    <property type="project" value="TreeGrafter"/>
</dbReference>
<dbReference type="CDD" id="cd08768">
    <property type="entry name" value="Cdc6_C"/>
    <property type="match status" value="1"/>
</dbReference>
<dbReference type="PANTHER" id="PTHR10763">
    <property type="entry name" value="CELL DIVISION CONTROL PROTEIN 6-RELATED"/>
    <property type="match status" value="1"/>
</dbReference>
<dbReference type="SUPFAM" id="SSF52540">
    <property type="entry name" value="P-loop containing nucleoside triphosphate hydrolases"/>
    <property type="match status" value="1"/>
</dbReference>
<dbReference type="Gene3D" id="3.40.50.300">
    <property type="entry name" value="P-loop containing nucleotide triphosphate hydrolases"/>
    <property type="match status" value="1"/>
</dbReference>
<sequence length="426" mass="48037">MPQINKLNVTTPKSNKFQLARRALADNLNFKLPGREKQFEELTSFLTELISTKSSGSLYVNGPPGTGKSATLMKIVNSKEYESKLKIAFINSTSISSIGAIYKKICTELNLKITGNSNEKESLQAIEKYFNSNHSKTTLLVLDEIDQLCTTGKNQNVLYHIFEWPSIPNSKLILIGIANSLDLTDRLLVRLQAKCELKPKVMHFPAYTKAEIVEIFKSRLEESDLFPPAAIQLLAAKVSSVSGDIRRALNIGKRVIELAELEKRINDKALDLKQLDAIVESESITPIINEPKVQMKEVMSVLNNVYGCSQSLGDDVDDAFPLQQKILICTMLLIIKNDKNKDITIGRLHDVYRKVCKNRNIHATDLSEFVNLCLLVETKGILRLATKKEPRFHKVHLQWNEDEVFAALKDKQMITNILNEKSLLSR</sequence>
<feature type="domain" description="AAA+ ATPase" evidence="7">
    <location>
        <begin position="54"/>
        <end position="201"/>
    </location>
</feature>
<dbReference type="EMBL" id="JADBJN010000001">
    <property type="protein sequence ID" value="KAG5680715.1"/>
    <property type="molecule type" value="Genomic_DNA"/>
</dbReference>
<dbReference type="InterPro" id="IPR036390">
    <property type="entry name" value="WH_DNA-bd_sf"/>
</dbReference>
<evidence type="ECO:0000256" key="2">
    <source>
        <dbReference type="ARBA" id="ARBA00006184"/>
    </source>
</evidence>
<keyword evidence="5" id="KW-0539">Nucleus</keyword>
<dbReference type="SMART" id="SM00382">
    <property type="entry name" value="AAA"/>
    <property type="match status" value="1"/>
</dbReference>
<dbReference type="InterPro" id="IPR003593">
    <property type="entry name" value="AAA+_ATPase"/>
</dbReference>
<keyword evidence="4" id="KW-0235">DNA replication</keyword>
<dbReference type="InterPro" id="IPR003959">
    <property type="entry name" value="ATPase_AAA_core"/>
</dbReference>
<keyword evidence="10" id="KW-1185">Reference proteome</keyword>
<dbReference type="Gene3D" id="1.10.8.60">
    <property type="match status" value="1"/>
</dbReference>
<protein>
    <recommendedName>
        <fullName evidence="11">Cell division control protein</fullName>
    </recommendedName>
</protein>
<proteinExistence type="inferred from homology"/>
<dbReference type="PANTHER" id="PTHR10763:SF26">
    <property type="entry name" value="CELL DIVISION CONTROL PROTEIN 6 HOMOLOG"/>
    <property type="match status" value="1"/>
</dbReference>
<name>A0A9J6CFZ6_POLVA</name>
<dbReference type="FunFam" id="3.40.50.300:FF:000547">
    <property type="entry name" value="Cell division control protein"/>
    <property type="match status" value="1"/>
</dbReference>
<evidence type="ECO:0000259" key="7">
    <source>
        <dbReference type="SMART" id="SM00382"/>
    </source>
</evidence>
<comment type="similarity">
    <text evidence="2">Belongs to the CDC6/cdc18 family.</text>
</comment>
<dbReference type="PIRSF" id="PIRSF001767">
    <property type="entry name" value="Cdc6"/>
    <property type="match status" value="1"/>
</dbReference>
<dbReference type="Pfam" id="PF22606">
    <property type="entry name" value="Cdc6-ORC-like_ATPase_lid"/>
    <property type="match status" value="1"/>
</dbReference>
<dbReference type="GO" id="GO:0006270">
    <property type="term" value="P:DNA replication initiation"/>
    <property type="evidence" value="ECO:0007669"/>
    <property type="project" value="InterPro"/>
</dbReference>
<evidence type="ECO:0000256" key="4">
    <source>
        <dbReference type="ARBA" id="ARBA00022705"/>
    </source>
</evidence>
<evidence type="ECO:0000256" key="6">
    <source>
        <dbReference type="ARBA" id="ARBA00023306"/>
    </source>
</evidence>
<dbReference type="AlphaFoldDB" id="A0A9J6CFZ6"/>
<dbReference type="SUPFAM" id="SSF46785">
    <property type="entry name" value="Winged helix' DNA-binding domain"/>
    <property type="match status" value="1"/>
</dbReference>
<evidence type="ECO:0000259" key="8">
    <source>
        <dbReference type="SMART" id="SM01074"/>
    </source>
</evidence>
<dbReference type="InterPro" id="IPR054425">
    <property type="entry name" value="Cdc6_ORC1-like_ATPase_lid"/>
</dbReference>
<evidence type="ECO:0000256" key="1">
    <source>
        <dbReference type="ARBA" id="ARBA00004123"/>
    </source>
</evidence>
<dbReference type="GO" id="GO:0005524">
    <property type="term" value="F:ATP binding"/>
    <property type="evidence" value="ECO:0007669"/>
    <property type="project" value="InterPro"/>
</dbReference>
<dbReference type="InterPro" id="IPR036388">
    <property type="entry name" value="WH-like_DNA-bd_sf"/>
</dbReference>
<feature type="domain" description="Cdc6 C-terminal" evidence="8">
    <location>
        <begin position="328"/>
        <end position="408"/>
    </location>
</feature>
<comment type="subcellular location">
    <subcellularLocation>
        <location evidence="1">Nucleus</location>
    </subcellularLocation>
</comment>
<evidence type="ECO:0000256" key="3">
    <source>
        <dbReference type="ARBA" id="ARBA00022618"/>
    </source>
</evidence>
<dbReference type="InterPro" id="IPR015163">
    <property type="entry name" value="Cdc6_C"/>
</dbReference>
<evidence type="ECO:0008006" key="11">
    <source>
        <dbReference type="Google" id="ProtNLM"/>
    </source>
</evidence>
<dbReference type="OrthoDB" id="1926878at2759"/>
<accession>A0A9J6CFZ6</accession>
<dbReference type="GO" id="GO:0016887">
    <property type="term" value="F:ATP hydrolysis activity"/>
    <property type="evidence" value="ECO:0007669"/>
    <property type="project" value="InterPro"/>
</dbReference>
<comment type="caution">
    <text evidence="9">The sequence shown here is derived from an EMBL/GenBank/DDBJ whole genome shotgun (WGS) entry which is preliminary data.</text>
</comment>
<dbReference type="FunFam" id="1.10.10.10:FF:000265">
    <property type="entry name" value="Cell division control protein"/>
    <property type="match status" value="1"/>
</dbReference>
<dbReference type="InterPro" id="IPR016314">
    <property type="entry name" value="Cdc6/18"/>
</dbReference>
<dbReference type="Pfam" id="PF00004">
    <property type="entry name" value="AAA"/>
    <property type="match status" value="1"/>
</dbReference>
<dbReference type="GO" id="GO:0003688">
    <property type="term" value="F:DNA replication origin binding"/>
    <property type="evidence" value="ECO:0007669"/>
    <property type="project" value="TreeGrafter"/>
</dbReference>
<organism evidence="9 10">
    <name type="scientific">Polypedilum vanderplanki</name>
    <name type="common">Sleeping chironomid midge</name>
    <dbReference type="NCBI Taxonomy" id="319348"/>
    <lineage>
        <taxon>Eukaryota</taxon>
        <taxon>Metazoa</taxon>
        <taxon>Ecdysozoa</taxon>
        <taxon>Arthropoda</taxon>
        <taxon>Hexapoda</taxon>
        <taxon>Insecta</taxon>
        <taxon>Pterygota</taxon>
        <taxon>Neoptera</taxon>
        <taxon>Endopterygota</taxon>
        <taxon>Diptera</taxon>
        <taxon>Nematocera</taxon>
        <taxon>Chironomoidea</taxon>
        <taxon>Chironomidae</taxon>
        <taxon>Chironominae</taxon>
        <taxon>Polypedilum</taxon>
        <taxon>Polypedilum</taxon>
    </lineage>
</organism>
<dbReference type="Pfam" id="PF09079">
    <property type="entry name" value="WHD_Cdc6"/>
    <property type="match status" value="1"/>
</dbReference>